<evidence type="ECO:0000256" key="7">
    <source>
        <dbReference type="ARBA" id="ARBA00022527"/>
    </source>
</evidence>
<evidence type="ECO:0000256" key="15">
    <source>
        <dbReference type="ARBA" id="ARBA00047899"/>
    </source>
</evidence>
<dbReference type="InterPro" id="IPR000687">
    <property type="entry name" value="RIO_kinase"/>
</dbReference>
<evidence type="ECO:0000256" key="18">
    <source>
        <dbReference type="ARBA" id="ARBA00068353"/>
    </source>
</evidence>
<keyword evidence="5" id="KW-0963">Cytoplasm</keyword>
<evidence type="ECO:0000256" key="3">
    <source>
        <dbReference type="ARBA" id="ARBA00009196"/>
    </source>
</evidence>
<comment type="subunit">
    <text evidence="17">Associated with late 40S pre-ribosomal particles. Interacts with PLK1 (via its N-terminus).</text>
</comment>
<evidence type="ECO:0000256" key="11">
    <source>
        <dbReference type="ARBA" id="ARBA00022741"/>
    </source>
</evidence>
<keyword evidence="7" id="KW-0723">Serine/threonine-protein kinase</keyword>
<sequence>MGKLNVNYLRYMSKEDLRILAAVEMGMRNHEIVPTPLVANIASLAHGGVGKKLRELAMHSLLAFEQGKRYAGFRLTNLGYDYLALHALCSREVVTFLGIQIGVGKESDIYLVADSKESEYVAKFHRLGRTSFRKIREKRDYHARRAKISWIYLSRLAAAKEFAFMKALHDRGFPVPKPIDFSRHCVIMELIRGNPLCHIHIDKQNLAGDCGSNDDNSETESEIGDARSVKYADAEFSAAKLYDQLMKLIVDLAESGLIHGDFNEFNIMLTKDNKPVLIDFPQMVSTSHPNAEWYFNRDVECVRTFFRRRFNFETDYRPYFEEVSKFSSLDIELAASGFTKQMNDDLEEEIRKMGDLNLENSDTDDDKNGISADHKGSDNIEVSMTSDVHSKIKNWLEESSKHMEDEELGDQFLVHPMPRNTLSLPKSVQPQTSVQTTIPEIENVKNEMNQDIPACPQLHAYEGSVTSQSTVIPMDVVKKRCQLQLRRKQKHEELTRIRSKAEQGSIRRQRKDNKQTVQEYAGWDF</sequence>
<dbReference type="Gene3D" id="3.30.200.20">
    <property type="entry name" value="Phosphorylase Kinase, domain 1"/>
    <property type="match status" value="1"/>
</dbReference>
<dbReference type="SMART" id="SM00090">
    <property type="entry name" value="RIO"/>
    <property type="match status" value="1"/>
</dbReference>
<proteinExistence type="inferred from homology"/>
<dbReference type="WBParaSite" id="nRc.2.0.1.t39267-RA">
    <property type="protein sequence ID" value="nRc.2.0.1.t39267-RA"/>
    <property type="gene ID" value="nRc.2.0.1.g39267"/>
</dbReference>
<evidence type="ECO:0000256" key="19">
    <source>
        <dbReference type="ARBA" id="ARBA00068837"/>
    </source>
</evidence>
<dbReference type="InterPro" id="IPR015285">
    <property type="entry name" value="RIO2_wHTH_N"/>
</dbReference>
<dbReference type="Gene3D" id="1.10.10.10">
    <property type="entry name" value="Winged helix-like DNA-binding domain superfamily/Winged helix DNA-binding domain"/>
    <property type="match status" value="1"/>
</dbReference>
<dbReference type="Pfam" id="PF01163">
    <property type="entry name" value="RIO1"/>
    <property type="match status" value="2"/>
</dbReference>
<reference evidence="24" key="1">
    <citation type="submission" date="2022-11" db="UniProtKB">
        <authorList>
            <consortium name="WormBaseParasite"/>
        </authorList>
    </citation>
    <scope>IDENTIFICATION</scope>
</reference>
<accession>A0A915KND0</accession>
<keyword evidence="9" id="KW-0808">Transferase</keyword>
<dbReference type="OMA" id="MIHHENT"/>
<keyword evidence="14" id="KW-0460">Magnesium</keyword>
<keyword evidence="23" id="KW-1185">Reference proteome</keyword>
<dbReference type="CDD" id="cd05144">
    <property type="entry name" value="RIO2_C"/>
    <property type="match status" value="1"/>
</dbReference>
<evidence type="ECO:0000256" key="14">
    <source>
        <dbReference type="ARBA" id="ARBA00022842"/>
    </source>
</evidence>
<evidence type="ECO:0000256" key="12">
    <source>
        <dbReference type="ARBA" id="ARBA00022777"/>
    </source>
</evidence>
<feature type="region of interest" description="Disordered" evidence="21">
    <location>
        <begin position="357"/>
        <end position="378"/>
    </location>
</feature>
<dbReference type="FunFam" id="3.30.200.20:FF:000052">
    <property type="entry name" value="Serine/threonine-protein kinase RIO2"/>
    <property type="match status" value="1"/>
</dbReference>
<keyword evidence="11" id="KW-0547">Nucleotide-binding</keyword>
<comment type="cofactor">
    <cofactor evidence="1">
        <name>Mg(2+)</name>
        <dbReference type="ChEBI" id="CHEBI:18420"/>
    </cofactor>
</comment>
<dbReference type="GO" id="GO:0030490">
    <property type="term" value="P:maturation of SSU-rRNA"/>
    <property type="evidence" value="ECO:0007669"/>
    <property type="project" value="TreeGrafter"/>
</dbReference>
<evidence type="ECO:0000256" key="6">
    <source>
        <dbReference type="ARBA" id="ARBA00022517"/>
    </source>
</evidence>
<dbReference type="InterPro" id="IPR018935">
    <property type="entry name" value="RIO_kinase_CS"/>
</dbReference>
<dbReference type="GO" id="GO:0005829">
    <property type="term" value="C:cytosol"/>
    <property type="evidence" value="ECO:0007669"/>
    <property type="project" value="TreeGrafter"/>
</dbReference>
<evidence type="ECO:0000256" key="9">
    <source>
        <dbReference type="ARBA" id="ARBA00022679"/>
    </source>
</evidence>
<comment type="catalytic activity">
    <reaction evidence="16">
        <text>L-seryl-[protein] + ATP = O-phospho-L-seryl-[protein] + ADP + H(+)</text>
        <dbReference type="Rhea" id="RHEA:17989"/>
        <dbReference type="Rhea" id="RHEA-COMP:9863"/>
        <dbReference type="Rhea" id="RHEA-COMP:11604"/>
        <dbReference type="ChEBI" id="CHEBI:15378"/>
        <dbReference type="ChEBI" id="CHEBI:29999"/>
        <dbReference type="ChEBI" id="CHEBI:30616"/>
        <dbReference type="ChEBI" id="CHEBI:83421"/>
        <dbReference type="ChEBI" id="CHEBI:456216"/>
        <dbReference type="EC" id="2.7.11.1"/>
    </reaction>
</comment>
<dbReference type="InterPro" id="IPR036390">
    <property type="entry name" value="WH_DNA-bd_sf"/>
</dbReference>
<name>A0A915KND0_ROMCU</name>
<dbReference type="SUPFAM" id="SSF56112">
    <property type="entry name" value="Protein kinase-like (PK-like)"/>
    <property type="match status" value="1"/>
</dbReference>
<evidence type="ECO:0000256" key="16">
    <source>
        <dbReference type="ARBA" id="ARBA00048679"/>
    </source>
</evidence>
<evidence type="ECO:0000256" key="8">
    <source>
        <dbReference type="ARBA" id="ARBA00022553"/>
    </source>
</evidence>
<dbReference type="InterPro" id="IPR036388">
    <property type="entry name" value="WH-like_DNA-bd_sf"/>
</dbReference>
<feature type="compositionally biased region" description="Basic and acidic residues" evidence="21">
    <location>
        <begin position="490"/>
        <end position="501"/>
    </location>
</feature>
<keyword evidence="6" id="KW-0690">Ribosome biogenesis</keyword>
<evidence type="ECO:0000256" key="4">
    <source>
        <dbReference type="ARBA" id="ARBA00012513"/>
    </source>
</evidence>
<evidence type="ECO:0000256" key="2">
    <source>
        <dbReference type="ARBA" id="ARBA00004496"/>
    </source>
</evidence>
<evidence type="ECO:0000256" key="21">
    <source>
        <dbReference type="SAM" id="MobiDB-lite"/>
    </source>
</evidence>
<comment type="similarity">
    <text evidence="3">Belongs to the protein kinase superfamily. RIO-type Ser/Thr kinase family.</text>
</comment>
<dbReference type="FunFam" id="1.10.10.10:FF:000053">
    <property type="entry name" value="Serine/threonine-protein kinase RIO2"/>
    <property type="match status" value="1"/>
</dbReference>
<dbReference type="GO" id="GO:0005524">
    <property type="term" value="F:ATP binding"/>
    <property type="evidence" value="ECO:0007669"/>
    <property type="project" value="UniProtKB-KW"/>
</dbReference>
<comment type="catalytic activity">
    <reaction evidence="15">
        <text>L-threonyl-[protein] + ATP = O-phospho-L-threonyl-[protein] + ADP + H(+)</text>
        <dbReference type="Rhea" id="RHEA:46608"/>
        <dbReference type="Rhea" id="RHEA-COMP:11060"/>
        <dbReference type="Rhea" id="RHEA-COMP:11605"/>
        <dbReference type="ChEBI" id="CHEBI:15378"/>
        <dbReference type="ChEBI" id="CHEBI:30013"/>
        <dbReference type="ChEBI" id="CHEBI:30616"/>
        <dbReference type="ChEBI" id="CHEBI:61977"/>
        <dbReference type="ChEBI" id="CHEBI:456216"/>
        <dbReference type="EC" id="2.7.11.1"/>
    </reaction>
</comment>
<keyword evidence="10" id="KW-0479">Metal-binding</keyword>
<dbReference type="GO" id="GO:0046872">
    <property type="term" value="F:metal ion binding"/>
    <property type="evidence" value="ECO:0007669"/>
    <property type="project" value="UniProtKB-KW"/>
</dbReference>
<comment type="subcellular location">
    <subcellularLocation>
        <location evidence="2">Cytoplasm</location>
    </subcellularLocation>
</comment>
<keyword evidence="13" id="KW-0067">ATP-binding</keyword>
<dbReference type="GO" id="GO:0005634">
    <property type="term" value="C:nucleus"/>
    <property type="evidence" value="ECO:0007669"/>
    <property type="project" value="TreeGrafter"/>
</dbReference>
<evidence type="ECO:0000256" key="13">
    <source>
        <dbReference type="ARBA" id="ARBA00022840"/>
    </source>
</evidence>
<dbReference type="InterPro" id="IPR018934">
    <property type="entry name" value="RIO_dom"/>
</dbReference>
<keyword evidence="12" id="KW-0418">Kinase</keyword>
<dbReference type="InterPro" id="IPR011009">
    <property type="entry name" value="Kinase-like_dom_sf"/>
</dbReference>
<dbReference type="PANTHER" id="PTHR45852">
    <property type="entry name" value="SER/THR-PROTEIN KINASE RIO2"/>
    <property type="match status" value="1"/>
</dbReference>
<dbReference type="GO" id="GO:0004674">
    <property type="term" value="F:protein serine/threonine kinase activity"/>
    <property type="evidence" value="ECO:0007669"/>
    <property type="project" value="UniProtKB-KW"/>
</dbReference>
<dbReference type="EC" id="2.7.11.1" evidence="4"/>
<evidence type="ECO:0000256" key="10">
    <source>
        <dbReference type="ARBA" id="ARBA00022723"/>
    </source>
</evidence>
<dbReference type="AlphaFoldDB" id="A0A915KND0"/>
<dbReference type="SUPFAM" id="SSF46785">
    <property type="entry name" value="Winged helix' DNA-binding domain"/>
    <property type="match status" value="1"/>
</dbReference>
<organism evidence="23 24">
    <name type="scientific">Romanomermis culicivorax</name>
    <name type="common">Nematode worm</name>
    <dbReference type="NCBI Taxonomy" id="13658"/>
    <lineage>
        <taxon>Eukaryota</taxon>
        <taxon>Metazoa</taxon>
        <taxon>Ecdysozoa</taxon>
        <taxon>Nematoda</taxon>
        <taxon>Enoplea</taxon>
        <taxon>Dorylaimia</taxon>
        <taxon>Mermithida</taxon>
        <taxon>Mermithoidea</taxon>
        <taxon>Mermithidae</taxon>
        <taxon>Romanomermis</taxon>
    </lineage>
</organism>
<dbReference type="Proteomes" id="UP000887565">
    <property type="component" value="Unplaced"/>
</dbReference>
<evidence type="ECO:0000313" key="24">
    <source>
        <dbReference type="WBParaSite" id="nRc.2.0.1.t39267-RA"/>
    </source>
</evidence>
<evidence type="ECO:0000256" key="5">
    <source>
        <dbReference type="ARBA" id="ARBA00022490"/>
    </source>
</evidence>
<keyword evidence="8" id="KW-0597">Phosphoprotein</keyword>
<evidence type="ECO:0000256" key="17">
    <source>
        <dbReference type="ARBA" id="ARBA00064676"/>
    </source>
</evidence>
<dbReference type="Gene3D" id="1.10.510.10">
    <property type="entry name" value="Transferase(Phosphotransferase) domain 1"/>
    <property type="match status" value="1"/>
</dbReference>
<feature type="compositionally biased region" description="Basic and acidic residues" evidence="21">
    <location>
        <begin position="366"/>
        <end position="378"/>
    </location>
</feature>
<evidence type="ECO:0000313" key="23">
    <source>
        <dbReference type="Proteomes" id="UP000887565"/>
    </source>
</evidence>
<dbReference type="InterPro" id="IPR030484">
    <property type="entry name" value="Rio2"/>
</dbReference>
<dbReference type="Pfam" id="PF09202">
    <property type="entry name" value="Rio2_N"/>
    <property type="match status" value="1"/>
</dbReference>
<protein>
    <recommendedName>
        <fullName evidence="18">Serine/threonine-protein kinase RIO2</fullName>
        <ecNumber evidence="4">2.7.11.1</ecNumber>
    </recommendedName>
    <alternativeName>
        <fullName evidence="20">RIO kinase 2</fullName>
    </alternativeName>
    <alternativeName>
        <fullName evidence="19">Serine/threonine-protein kinase rio2</fullName>
    </alternativeName>
</protein>
<dbReference type="PANTHER" id="PTHR45852:SF1">
    <property type="entry name" value="SERINE_THREONINE-PROTEIN KINASE RIO2"/>
    <property type="match status" value="1"/>
</dbReference>
<feature type="domain" description="RIO kinase" evidence="22">
    <location>
        <begin position="66"/>
        <end position="325"/>
    </location>
</feature>
<evidence type="ECO:0000259" key="22">
    <source>
        <dbReference type="SMART" id="SM00090"/>
    </source>
</evidence>
<dbReference type="FunFam" id="1.10.510.10:FF:000307">
    <property type="entry name" value="Serine/threonine-protein kinase RIO2"/>
    <property type="match status" value="1"/>
</dbReference>
<evidence type="ECO:0000256" key="20">
    <source>
        <dbReference type="ARBA" id="ARBA00076005"/>
    </source>
</evidence>
<feature type="region of interest" description="Disordered" evidence="21">
    <location>
        <begin position="490"/>
        <end position="525"/>
    </location>
</feature>
<dbReference type="GO" id="GO:0030688">
    <property type="term" value="C:preribosome, small subunit precursor"/>
    <property type="evidence" value="ECO:0007669"/>
    <property type="project" value="TreeGrafter"/>
</dbReference>
<evidence type="ECO:0000256" key="1">
    <source>
        <dbReference type="ARBA" id="ARBA00001946"/>
    </source>
</evidence>
<dbReference type="PROSITE" id="PS01245">
    <property type="entry name" value="RIO1"/>
    <property type="match status" value="1"/>
</dbReference>